<name>A0A4Q7PBF1_9BACT</name>
<keyword evidence="2" id="KW-1185">Reference proteome</keyword>
<evidence type="ECO:0000313" key="1">
    <source>
        <dbReference type="EMBL" id="RZS97584.1"/>
    </source>
</evidence>
<proteinExistence type="predicted"/>
<sequence>MKMDIRPIWITLVMQETWRIKLSGPIEPENTRELLLQVFENKTKDLGIFLSYYYKKQGAVTENVTLLKPPVFRNQFSGQVSVKFDLIFFNACLNIHEKERDQLELSFEILPENAEILITGPYWPEREMDEI</sequence>
<reference evidence="1 2" key="1">
    <citation type="submission" date="2019-02" db="EMBL/GenBank/DDBJ databases">
        <title>Genomic Encyclopedia of Archaeal and Bacterial Type Strains, Phase II (KMG-II): from individual species to whole genera.</title>
        <authorList>
            <person name="Goeker M."/>
        </authorList>
    </citation>
    <scope>NUCLEOTIDE SEQUENCE [LARGE SCALE GENOMIC DNA]</scope>
    <source>
        <strain evidence="1 2">DSM 21411</strain>
    </source>
</reference>
<gene>
    <name evidence="1" type="ORF">BC751_3199</name>
</gene>
<evidence type="ECO:0000313" key="2">
    <source>
        <dbReference type="Proteomes" id="UP000292209"/>
    </source>
</evidence>
<dbReference type="AlphaFoldDB" id="A0A4Q7PBF1"/>
<organism evidence="1 2">
    <name type="scientific">Cecembia calidifontis</name>
    <dbReference type="NCBI Taxonomy" id="1187080"/>
    <lineage>
        <taxon>Bacteria</taxon>
        <taxon>Pseudomonadati</taxon>
        <taxon>Bacteroidota</taxon>
        <taxon>Cytophagia</taxon>
        <taxon>Cytophagales</taxon>
        <taxon>Cyclobacteriaceae</taxon>
        <taxon>Cecembia</taxon>
    </lineage>
</organism>
<accession>A0A4Q7PBF1</accession>
<protein>
    <submittedName>
        <fullName evidence="1">Uncharacterized protein</fullName>
    </submittedName>
</protein>
<dbReference type="Proteomes" id="UP000292209">
    <property type="component" value="Unassembled WGS sequence"/>
</dbReference>
<comment type="caution">
    <text evidence="1">The sequence shown here is derived from an EMBL/GenBank/DDBJ whole genome shotgun (WGS) entry which is preliminary data.</text>
</comment>
<dbReference type="EMBL" id="SGXG01000001">
    <property type="protein sequence ID" value="RZS97584.1"/>
    <property type="molecule type" value="Genomic_DNA"/>
</dbReference>